<evidence type="ECO:0000313" key="3">
    <source>
        <dbReference type="EMBL" id="GDY29038.1"/>
    </source>
</evidence>
<evidence type="ECO:0000256" key="1">
    <source>
        <dbReference type="ARBA" id="ARBA00006484"/>
    </source>
</evidence>
<dbReference type="PANTHER" id="PTHR43943">
    <property type="entry name" value="DEHYDROGENASE/REDUCTASE (SDR FAMILY) MEMBER 4"/>
    <property type="match status" value="1"/>
</dbReference>
<organism evidence="3 4">
    <name type="scientific">Gandjariella thermophila</name>
    <dbReference type="NCBI Taxonomy" id="1931992"/>
    <lineage>
        <taxon>Bacteria</taxon>
        <taxon>Bacillati</taxon>
        <taxon>Actinomycetota</taxon>
        <taxon>Actinomycetes</taxon>
        <taxon>Pseudonocardiales</taxon>
        <taxon>Pseudonocardiaceae</taxon>
        <taxon>Gandjariella</taxon>
    </lineage>
</organism>
<accession>A0A4D4J2M3</accession>
<dbReference type="EMBL" id="BJFL01000002">
    <property type="protein sequence ID" value="GDY29038.1"/>
    <property type="molecule type" value="Genomic_DNA"/>
</dbReference>
<name>A0A4D4J2M3_9PSEU</name>
<dbReference type="FunFam" id="3.40.50.720:FF:000084">
    <property type="entry name" value="Short-chain dehydrogenase reductase"/>
    <property type="match status" value="1"/>
</dbReference>
<dbReference type="Proteomes" id="UP000298860">
    <property type="component" value="Unassembled WGS sequence"/>
</dbReference>
<dbReference type="InterPro" id="IPR036291">
    <property type="entry name" value="NAD(P)-bd_dom_sf"/>
</dbReference>
<dbReference type="PRINTS" id="PR00081">
    <property type="entry name" value="GDHRDH"/>
</dbReference>
<evidence type="ECO:0000256" key="2">
    <source>
        <dbReference type="ARBA" id="ARBA00023002"/>
    </source>
</evidence>
<dbReference type="InterPro" id="IPR020904">
    <property type="entry name" value="Sc_DH/Rdtase_CS"/>
</dbReference>
<dbReference type="Gene3D" id="3.40.50.720">
    <property type="entry name" value="NAD(P)-binding Rossmann-like Domain"/>
    <property type="match status" value="1"/>
</dbReference>
<gene>
    <name evidence="3" type="ORF">GTS_06710</name>
</gene>
<dbReference type="NCBIfam" id="NF005559">
    <property type="entry name" value="PRK07231.1"/>
    <property type="match status" value="1"/>
</dbReference>
<dbReference type="SUPFAM" id="SSF51735">
    <property type="entry name" value="NAD(P)-binding Rossmann-fold domains"/>
    <property type="match status" value="1"/>
</dbReference>
<protein>
    <submittedName>
        <fullName evidence="3">3-ketoacyl-ACP reductase</fullName>
    </submittedName>
</protein>
<dbReference type="Pfam" id="PF13561">
    <property type="entry name" value="adh_short_C2"/>
    <property type="match status" value="1"/>
</dbReference>
<proteinExistence type="inferred from homology"/>
<dbReference type="RefSeq" id="WP_137812210.1">
    <property type="nucleotide sequence ID" value="NZ_BJFL01000002.1"/>
</dbReference>
<dbReference type="PROSITE" id="PS00061">
    <property type="entry name" value="ADH_SHORT"/>
    <property type="match status" value="1"/>
</dbReference>
<comment type="caution">
    <text evidence="3">The sequence shown here is derived from an EMBL/GenBank/DDBJ whole genome shotgun (WGS) entry which is preliminary data.</text>
</comment>
<comment type="similarity">
    <text evidence="1">Belongs to the short-chain dehydrogenases/reductases (SDR) family.</text>
</comment>
<dbReference type="PRINTS" id="PR00080">
    <property type="entry name" value="SDRFAMILY"/>
</dbReference>
<dbReference type="PANTHER" id="PTHR43943:SF2">
    <property type="entry name" value="DEHYDROGENASE_REDUCTASE 4"/>
    <property type="match status" value="1"/>
</dbReference>
<keyword evidence="2" id="KW-0560">Oxidoreductase</keyword>
<dbReference type="InterPro" id="IPR002347">
    <property type="entry name" value="SDR_fam"/>
</dbReference>
<keyword evidence="4" id="KW-1185">Reference proteome</keyword>
<reference evidence="4" key="1">
    <citation type="submission" date="2019-04" db="EMBL/GenBank/DDBJ databases">
        <title>Draft genome sequence of Pseudonocardiaceae bacterium SL3-2-4.</title>
        <authorList>
            <person name="Ningsih F."/>
            <person name="Yokota A."/>
            <person name="Sakai Y."/>
            <person name="Nanatani K."/>
            <person name="Yabe S."/>
            <person name="Oetari A."/>
            <person name="Sjamsuridzal W."/>
        </authorList>
    </citation>
    <scope>NUCLEOTIDE SEQUENCE [LARGE SCALE GENOMIC DNA]</scope>
    <source>
        <strain evidence="4">SL3-2-4</strain>
    </source>
</reference>
<dbReference type="OrthoDB" id="9789398at2"/>
<dbReference type="AlphaFoldDB" id="A0A4D4J2M3"/>
<evidence type="ECO:0000313" key="4">
    <source>
        <dbReference type="Proteomes" id="UP000298860"/>
    </source>
</evidence>
<dbReference type="GO" id="GO:0016491">
    <property type="term" value="F:oxidoreductase activity"/>
    <property type="evidence" value="ECO:0007669"/>
    <property type="project" value="UniProtKB-KW"/>
</dbReference>
<sequence length="265" mass="27737">MQTGLAGRTALITGASRGIGRAIAFALAAEGCAVVLSSRKQEALDEVAAEIRATYPDSQVLARAAHVGDEEQAEACVAEAVRRFGSLDVLVNNAGTNPYYGPLVDIDRPRAEKTVQVNQFGVVLWTRLAWRAWQAEHGGAVVNIASVGGMATEPGIGYYNATKAAVIHLTRQLAAELAPRVRVNAIAPGVVRTHLARALWEDHEQRLNAALPLGRIGEPEDIANAAVFLAGDCSSWMTGQTVVVDGGALARPFGGGEPVGGPESA</sequence>
<dbReference type="CDD" id="cd05233">
    <property type="entry name" value="SDR_c"/>
    <property type="match status" value="1"/>
</dbReference>